<evidence type="ECO:0000313" key="2">
    <source>
        <dbReference type="Proteomes" id="UP000297564"/>
    </source>
</evidence>
<dbReference type="InterPro" id="IPR027417">
    <property type="entry name" value="P-loop_NTPase"/>
</dbReference>
<dbReference type="RefSeq" id="WP_135286893.1">
    <property type="nucleotide sequence ID" value="NZ_SMLL01000008.1"/>
</dbReference>
<reference evidence="1 2" key="1">
    <citation type="submission" date="2019-03" db="EMBL/GenBank/DDBJ databases">
        <title>Ramlibacter rhizophilus CCTCC AB2015357, whole genome shotgun sequence.</title>
        <authorList>
            <person name="Zhang X."/>
            <person name="Feng G."/>
            <person name="Zhu H."/>
        </authorList>
    </citation>
    <scope>NUCLEOTIDE SEQUENCE [LARGE SCALE GENOMIC DNA]</scope>
    <source>
        <strain evidence="1 2">CCTCC AB2015357</strain>
    </source>
</reference>
<dbReference type="EMBL" id="SMLL01000008">
    <property type="protein sequence ID" value="TFY96882.1"/>
    <property type="molecule type" value="Genomic_DNA"/>
</dbReference>
<accession>A0A4Z0BCC4</accession>
<dbReference type="Gene3D" id="3.40.50.300">
    <property type="entry name" value="P-loop containing nucleotide triphosphate hydrolases"/>
    <property type="match status" value="1"/>
</dbReference>
<name>A0A4Z0BCC4_9BURK</name>
<comment type="caution">
    <text evidence="1">The sequence shown here is derived from an EMBL/GenBank/DDBJ whole genome shotgun (WGS) entry which is preliminary data.</text>
</comment>
<sequence>MRQRCTYIVIIGPDGCGKTTVAQQLCQELSALVPVRSYCFSFENLPAPSTLLGRRTTVLRAGLTDSRMSMPFPTWKATLAAIWWGLDHVLGHAKLWPRDRRECVIFARSYHDFLYARTHINAPRPVVRFFLKLGPKADLIVVPHRSPASIRADKPELTPMEIGAQYARILAELGAADNLLNADADAAGVRGVVSEIRTRMPI</sequence>
<keyword evidence="2" id="KW-1185">Reference proteome</keyword>
<dbReference type="SUPFAM" id="SSF52540">
    <property type="entry name" value="P-loop containing nucleoside triphosphate hydrolases"/>
    <property type="match status" value="1"/>
</dbReference>
<organism evidence="1 2">
    <name type="scientific">Ramlibacter rhizophilus</name>
    <dbReference type="NCBI Taxonomy" id="1781167"/>
    <lineage>
        <taxon>Bacteria</taxon>
        <taxon>Pseudomonadati</taxon>
        <taxon>Pseudomonadota</taxon>
        <taxon>Betaproteobacteria</taxon>
        <taxon>Burkholderiales</taxon>
        <taxon>Comamonadaceae</taxon>
        <taxon>Ramlibacter</taxon>
    </lineage>
</organism>
<protein>
    <submittedName>
        <fullName evidence="1">AAA family ATPase</fullName>
    </submittedName>
</protein>
<gene>
    <name evidence="1" type="ORF">EZ242_19610</name>
</gene>
<proteinExistence type="predicted"/>
<evidence type="ECO:0000313" key="1">
    <source>
        <dbReference type="EMBL" id="TFY96882.1"/>
    </source>
</evidence>
<dbReference type="Proteomes" id="UP000297564">
    <property type="component" value="Unassembled WGS sequence"/>
</dbReference>
<dbReference type="OrthoDB" id="9776634at2"/>
<dbReference type="AlphaFoldDB" id="A0A4Z0BCC4"/>